<evidence type="ECO:0000313" key="3">
    <source>
        <dbReference type="EnsemblPlants" id="cds.evm.model.04.399"/>
    </source>
</evidence>
<keyword evidence="1" id="KW-0472">Membrane</keyword>
<feature type="domain" description="Reverse transcriptase Ty1/copia-type" evidence="2">
    <location>
        <begin position="148"/>
        <end position="247"/>
    </location>
</feature>
<keyword evidence="4" id="KW-1185">Reference proteome</keyword>
<dbReference type="PANTHER" id="PTHR31881">
    <property type="match status" value="1"/>
</dbReference>
<sequence length="251" mass="27375">METILTASIAILVILCLAALLNNAFNVTNLLGIHPIFGSQSSKIYSLKYGSSSLFLSASFLFGSMAIGSLIDANFMVNNVSSEFSNSSLNVTNTVFEKGFVLALVSNRMLCISFPFMLWMLGPLPVLLSSMALVWCLYQLDFVAKFTNHAKSNHSLFVQVTASSYQYILVYVDDILIIGSNSDQVSSLIASLSFPFALKDLGILSFFLGIQVCPTTKGVILSQQKYLQDLICKAELQGVRPQSTPINNGLH</sequence>
<evidence type="ECO:0000256" key="1">
    <source>
        <dbReference type="SAM" id="Phobius"/>
    </source>
</evidence>
<protein>
    <recommendedName>
        <fullName evidence="2">Reverse transcriptase Ty1/copia-type domain-containing protein</fullName>
    </recommendedName>
</protein>
<dbReference type="EMBL" id="UZAU01000358">
    <property type="status" value="NOT_ANNOTATED_CDS"/>
    <property type="molecule type" value="Genomic_DNA"/>
</dbReference>
<dbReference type="EnsemblPlants" id="evm.model.04.399">
    <property type="protein sequence ID" value="cds.evm.model.04.399"/>
    <property type="gene ID" value="evm.TU.04.399"/>
</dbReference>
<dbReference type="InterPro" id="IPR006747">
    <property type="entry name" value="DUF599"/>
</dbReference>
<dbReference type="Pfam" id="PF07727">
    <property type="entry name" value="RVT_2"/>
    <property type="match status" value="1"/>
</dbReference>
<dbReference type="InterPro" id="IPR013103">
    <property type="entry name" value="RVT_2"/>
</dbReference>
<proteinExistence type="predicted"/>
<dbReference type="Gramene" id="evm.model.04.399">
    <property type="protein sequence ID" value="cds.evm.model.04.399"/>
    <property type="gene ID" value="evm.TU.04.399"/>
</dbReference>
<dbReference type="Proteomes" id="UP000596661">
    <property type="component" value="Chromosome 4"/>
</dbReference>
<dbReference type="AlphaFoldDB" id="A0A803PHA8"/>
<feature type="transmembrane region" description="Helical" evidence="1">
    <location>
        <begin position="126"/>
        <end position="144"/>
    </location>
</feature>
<reference evidence="3" key="1">
    <citation type="submission" date="2018-11" db="EMBL/GenBank/DDBJ databases">
        <authorList>
            <person name="Grassa J C."/>
        </authorList>
    </citation>
    <scope>NUCLEOTIDE SEQUENCE [LARGE SCALE GENOMIC DNA]</scope>
</reference>
<dbReference type="Pfam" id="PF04654">
    <property type="entry name" value="DUF599"/>
    <property type="match status" value="1"/>
</dbReference>
<reference evidence="3" key="2">
    <citation type="submission" date="2021-03" db="UniProtKB">
        <authorList>
            <consortium name="EnsemblPlants"/>
        </authorList>
    </citation>
    <scope>IDENTIFICATION</scope>
</reference>
<dbReference type="PANTHER" id="PTHR31881:SF11">
    <property type="entry name" value="PROTEIN, PUTATIVE-RELATED"/>
    <property type="match status" value="1"/>
</dbReference>
<keyword evidence="1" id="KW-1133">Transmembrane helix</keyword>
<accession>A0A803PHA8</accession>
<evidence type="ECO:0000313" key="4">
    <source>
        <dbReference type="Proteomes" id="UP000596661"/>
    </source>
</evidence>
<keyword evidence="1" id="KW-0812">Transmembrane</keyword>
<feature type="transmembrane region" description="Helical" evidence="1">
    <location>
        <begin position="54"/>
        <end position="78"/>
    </location>
</feature>
<organism evidence="3 4">
    <name type="scientific">Cannabis sativa</name>
    <name type="common">Hemp</name>
    <name type="synonym">Marijuana</name>
    <dbReference type="NCBI Taxonomy" id="3483"/>
    <lineage>
        <taxon>Eukaryota</taxon>
        <taxon>Viridiplantae</taxon>
        <taxon>Streptophyta</taxon>
        <taxon>Embryophyta</taxon>
        <taxon>Tracheophyta</taxon>
        <taxon>Spermatophyta</taxon>
        <taxon>Magnoliopsida</taxon>
        <taxon>eudicotyledons</taxon>
        <taxon>Gunneridae</taxon>
        <taxon>Pentapetalae</taxon>
        <taxon>rosids</taxon>
        <taxon>fabids</taxon>
        <taxon>Rosales</taxon>
        <taxon>Cannabaceae</taxon>
        <taxon>Cannabis</taxon>
    </lineage>
</organism>
<evidence type="ECO:0000259" key="2">
    <source>
        <dbReference type="Pfam" id="PF07727"/>
    </source>
</evidence>
<name>A0A803PHA8_CANSA</name>